<accession>A0AAV2YXH8</accession>
<reference evidence="2" key="1">
    <citation type="submission" date="2022-11" db="EMBL/GenBank/DDBJ databases">
        <authorList>
            <person name="Morgan W.R."/>
            <person name="Tartar A."/>
        </authorList>
    </citation>
    <scope>NUCLEOTIDE SEQUENCE</scope>
    <source>
        <strain evidence="2">ARSEF 373</strain>
    </source>
</reference>
<feature type="region of interest" description="Disordered" evidence="1">
    <location>
        <begin position="296"/>
        <end position="326"/>
    </location>
</feature>
<organism evidence="2 3">
    <name type="scientific">Lagenidium giganteum</name>
    <dbReference type="NCBI Taxonomy" id="4803"/>
    <lineage>
        <taxon>Eukaryota</taxon>
        <taxon>Sar</taxon>
        <taxon>Stramenopiles</taxon>
        <taxon>Oomycota</taxon>
        <taxon>Peronosporomycetes</taxon>
        <taxon>Pythiales</taxon>
        <taxon>Pythiaceae</taxon>
    </lineage>
</organism>
<dbReference type="AlphaFoldDB" id="A0AAV2YXH8"/>
<keyword evidence="3" id="KW-1185">Reference proteome</keyword>
<evidence type="ECO:0000313" key="2">
    <source>
        <dbReference type="EMBL" id="DAZ99061.1"/>
    </source>
</evidence>
<sequence length="346" mass="38976">MLLDMSISALLAFQNNIERRIDDEMKEVAGWVSDFVCELIKTQYDLARANKYKYNSLPPFVIIQYDDAAQRESQRQVSSELFGTDPDEEDVPQMFEINPKTWMRSCSFSATYLLPCRHAIYATEGLRAGEKGMIHKRWQLRHLKKQALQDAMAAVNSVSADASDGNNSFSVRHIHEAIAPRNDEYKTARQLTDKIADVVADQGINAYQSILLASTDFKVLVCNAKVPQVFEHGPDATCPELEMDSIETFIENTVEVCEREDGVARGEEQAVAAERAESVSSASSECEYQIPQFESPRPRRVVRPRKDKPRAKSKQSSKVDNEADTKSLVPLAVVEAGMKALRTYTW</sequence>
<evidence type="ECO:0000256" key="1">
    <source>
        <dbReference type="SAM" id="MobiDB-lite"/>
    </source>
</evidence>
<proteinExistence type="predicted"/>
<feature type="compositionally biased region" description="Basic residues" evidence="1">
    <location>
        <begin position="298"/>
        <end position="315"/>
    </location>
</feature>
<evidence type="ECO:0000313" key="3">
    <source>
        <dbReference type="Proteomes" id="UP001146120"/>
    </source>
</evidence>
<gene>
    <name evidence="2" type="ORF">N0F65_010947</name>
</gene>
<reference evidence="2" key="2">
    <citation type="journal article" date="2023" name="Microbiol Resour">
        <title>Decontamination and Annotation of the Draft Genome Sequence of the Oomycete Lagenidium giganteum ARSEF 373.</title>
        <authorList>
            <person name="Morgan W.R."/>
            <person name="Tartar A."/>
        </authorList>
    </citation>
    <scope>NUCLEOTIDE SEQUENCE</scope>
    <source>
        <strain evidence="2">ARSEF 373</strain>
    </source>
</reference>
<dbReference type="Proteomes" id="UP001146120">
    <property type="component" value="Unassembled WGS sequence"/>
</dbReference>
<protein>
    <recommendedName>
        <fullName evidence="4">SWIM-type domain-containing protein</fullName>
    </recommendedName>
</protein>
<name>A0AAV2YXH8_9STRA</name>
<evidence type="ECO:0008006" key="4">
    <source>
        <dbReference type="Google" id="ProtNLM"/>
    </source>
</evidence>
<dbReference type="EMBL" id="DAKRPA010000091">
    <property type="protein sequence ID" value="DAZ99061.1"/>
    <property type="molecule type" value="Genomic_DNA"/>
</dbReference>
<comment type="caution">
    <text evidence="2">The sequence shown here is derived from an EMBL/GenBank/DDBJ whole genome shotgun (WGS) entry which is preliminary data.</text>
</comment>